<feature type="compositionally biased region" description="Acidic residues" evidence="4">
    <location>
        <begin position="70"/>
        <end position="79"/>
    </location>
</feature>
<evidence type="ECO:0000313" key="9">
    <source>
        <dbReference type="Proteomes" id="UP001642464"/>
    </source>
</evidence>
<dbReference type="Proteomes" id="UP001642464">
    <property type="component" value="Unassembled WGS sequence"/>
</dbReference>
<evidence type="ECO:0000256" key="2">
    <source>
        <dbReference type="ARBA" id="ARBA00006856"/>
    </source>
</evidence>
<gene>
    <name evidence="8" type="ORF">SCF082_LOCUS5617</name>
</gene>
<dbReference type="PANTHER" id="PTHR18034:SF4">
    <property type="entry name" value="NUCLEOLAR MIF4G DOMAIN-CONTAINING PROTEIN 1"/>
    <property type="match status" value="1"/>
</dbReference>
<keyword evidence="5" id="KW-0812">Transmembrane</keyword>
<dbReference type="InterPro" id="IPR003891">
    <property type="entry name" value="Initiation_fac_eIF4g_MI"/>
</dbReference>
<evidence type="ECO:0000256" key="4">
    <source>
        <dbReference type="SAM" id="MobiDB-lite"/>
    </source>
</evidence>
<dbReference type="EMBL" id="CAXAMM010003047">
    <property type="protein sequence ID" value="CAK8998351.1"/>
    <property type="molecule type" value="Genomic_DNA"/>
</dbReference>
<evidence type="ECO:0000256" key="3">
    <source>
        <dbReference type="ARBA" id="ARBA00023242"/>
    </source>
</evidence>
<comment type="subcellular location">
    <subcellularLocation>
        <location evidence="1">Nucleus</location>
        <location evidence="1">Nucleolus</location>
    </subcellularLocation>
</comment>
<dbReference type="PROSITE" id="PS50011">
    <property type="entry name" value="PROTEIN_KINASE_DOM"/>
    <property type="match status" value="1"/>
</dbReference>
<dbReference type="InterPro" id="IPR008271">
    <property type="entry name" value="Ser/Thr_kinase_AS"/>
</dbReference>
<reference evidence="8 9" key="1">
    <citation type="submission" date="2024-02" db="EMBL/GenBank/DDBJ databases">
        <authorList>
            <person name="Chen Y."/>
            <person name="Shah S."/>
            <person name="Dougan E. K."/>
            <person name="Thang M."/>
            <person name="Chan C."/>
        </authorList>
    </citation>
    <scope>NUCLEOTIDE SEQUENCE [LARGE SCALE GENOMIC DNA]</scope>
</reference>
<feature type="compositionally biased region" description="Acidic residues" evidence="4">
    <location>
        <begin position="89"/>
        <end position="109"/>
    </location>
</feature>
<feature type="compositionally biased region" description="Basic and acidic residues" evidence="4">
    <location>
        <begin position="22"/>
        <end position="46"/>
    </location>
</feature>
<dbReference type="Pfam" id="PF02854">
    <property type="entry name" value="MIF4G"/>
    <property type="match status" value="1"/>
</dbReference>
<proteinExistence type="inferred from homology"/>
<dbReference type="InterPro" id="IPR000719">
    <property type="entry name" value="Prot_kinase_dom"/>
</dbReference>
<evidence type="ECO:0000256" key="1">
    <source>
        <dbReference type="ARBA" id="ARBA00004604"/>
    </source>
</evidence>
<comment type="similarity">
    <text evidence="2">Belongs to the CWC22 family.</text>
</comment>
<dbReference type="SMART" id="SM00220">
    <property type="entry name" value="S_TKc"/>
    <property type="match status" value="1"/>
</dbReference>
<feature type="transmembrane region" description="Helical" evidence="5">
    <location>
        <begin position="266"/>
        <end position="285"/>
    </location>
</feature>
<dbReference type="Pfam" id="PF00069">
    <property type="entry name" value="Pkinase"/>
    <property type="match status" value="1"/>
</dbReference>
<feature type="domain" description="Protein kinase" evidence="6">
    <location>
        <begin position="763"/>
        <end position="961"/>
    </location>
</feature>
<evidence type="ECO:0000256" key="5">
    <source>
        <dbReference type="SAM" id="Phobius"/>
    </source>
</evidence>
<dbReference type="PROSITE" id="PS00108">
    <property type="entry name" value="PROTEIN_KINASE_ST"/>
    <property type="match status" value="1"/>
</dbReference>
<dbReference type="PANTHER" id="PTHR18034">
    <property type="entry name" value="CELL CYCLE CONTROL PROTEIN CWF22-RELATED"/>
    <property type="match status" value="1"/>
</dbReference>
<dbReference type="InterPro" id="IPR016024">
    <property type="entry name" value="ARM-type_fold"/>
</dbReference>
<evidence type="ECO:0000259" key="7">
    <source>
        <dbReference type="PROSITE" id="PS51366"/>
    </source>
</evidence>
<name>A0ABP0I701_9DINO</name>
<dbReference type="InterPro" id="IPR011009">
    <property type="entry name" value="Kinase-like_dom_sf"/>
</dbReference>
<dbReference type="SUPFAM" id="SSF56112">
    <property type="entry name" value="Protein kinase-like (PK-like)"/>
    <property type="match status" value="1"/>
</dbReference>
<dbReference type="InterPro" id="IPR050781">
    <property type="entry name" value="CWC22_splicing_factor"/>
</dbReference>
<keyword evidence="3" id="KW-0539">Nucleus</keyword>
<dbReference type="InterPro" id="IPR003890">
    <property type="entry name" value="MIF4G-like_typ-3"/>
</dbReference>
<protein>
    <submittedName>
        <fullName evidence="8">Suppressor of glycerol defect protein 1</fullName>
    </submittedName>
</protein>
<feature type="domain" description="MI" evidence="7">
    <location>
        <begin position="415"/>
        <end position="536"/>
    </location>
</feature>
<feature type="region of interest" description="Disordered" evidence="4">
    <location>
        <begin position="636"/>
        <end position="659"/>
    </location>
</feature>
<organism evidence="8 9">
    <name type="scientific">Durusdinium trenchii</name>
    <dbReference type="NCBI Taxonomy" id="1381693"/>
    <lineage>
        <taxon>Eukaryota</taxon>
        <taxon>Sar</taxon>
        <taxon>Alveolata</taxon>
        <taxon>Dinophyceae</taxon>
        <taxon>Suessiales</taxon>
        <taxon>Symbiodiniaceae</taxon>
        <taxon>Durusdinium</taxon>
    </lineage>
</organism>
<evidence type="ECO:0000313" key="8">
    <source>
        <dbReference type="EMBL" id="CAK8998351.1"/>
    </source>
</evidence>
<dbReference type="Gene3D" id="1.25.40.180">
    <property type="match status" value="1"/>
</dbReference>
<dbReference type="SUPFAM" id="SSF48371">
    <property type="entry name" value="ARM repeat"/>
    <property type="match status" value="1"/>
</dbReference>
<evidence type="ECO:0000259" key="6">
    <source>
        <dbReference type="PROSITE" id="PS50011"/>
    </source>
</evidence>
<keyword evidence="5" id="KW-1133">Transmembrane helix</keyword>
<feature type="transmembrane region" description="Helical" evidence="5">
    <location>
        <begin position="207"/>
        <end position="234"/>
    </location>
</feature>
<accession>A0ABP0I701</accession>
<dbReference type="PROSITE" id="PS51366">
    <property type="entry name" value="MI"/>
    <property type="match status" value="1"/>
</dbReference>
<feature type="region of interest" description="Disordered" evidence="4">
    <location>
        <begin position="16"/>
        <end position="145"/>
    </location>
</feature>
<keyword evidence="5" id="KW-0472">Membrane</keyword>
<comment type="caution">
    <text evidence="8">The sequence shown here is derived from an EMBL/GenBank/DDBJ whole genome shotgun (WGS) entry which is preliminary data.</text>
</comment>
<dbReference type="SMART" id="SM00543">
    <property type="entry name" value="MIF4G"/>
    <property type="match status" value="1"/>
</dbReference>
<dbReference type="Gene3D" id="1.10.510.10">
    <property type="entry name" value="Transferase(Phosphotransferase) domain 1"/>
    <property type="match status" value="1"/>
</dbReference>
<sequence>MPPVSLRKELRTFVGRVLRKQKRDEKKARREHFFGHGKNEENEHGQAKAAGKARASPKSTLTKKRKRRDDDEEITSEEEGDKKGKDPKEEDEDEEAAEGSNESLEDAESEEPKASDAEDEGEANLQSNSQSYLPPHLRGRGGDNVQSFQRTLRGTLNRVSEGNLDPSCQEIVKVLSQMIPETGTAKAADAFTSALLSAAVEDPNISVLVLGCFAALVGACHVTFGSSFGAAALLKCLDILQIRMGMSADHDPDEATNTDARIAKNCIIFTMLLFSFGILPGSVVFDVVRYVLKRPITEVSVELSLTLLRYAGRQLRSDCPEDFREVLRFVTSEVSFAVMDRFNQTRGWLQSAPLLKGRKVSEHILAVPFRVLHDEVPSNWPLGVQAGESAVLARSKSSGSNPLREAAIAQRLTSELRQNLFVALMGAEDFEDAVERVILAAGAAKNGHSEACVVLFHCAIREKKPNAFYAHVAQSLCNRPAPVGKRFSHSMKRAAVQHIQQAHTYGVRAAVCLAELCAALMSSSVGLPLAVVRFTRFGGDEEGDGQGMRGVLGLFLRHLTESLLQRAVDSQIAPLFSPLRKYNDVREGMLLVLDGQVQRDYDQLTAFVSTAITEAMSSRRGWPEAASLGVTLTGSTAATDQPQHGVDGSAGDQQSTGLKKEESMLPAQLCAAFFCRLAWISPRMSMPSMHCLPMCPPPALDATAATATSAERSAFLKLASFAPLLLGRRSKRLSRVTSRSGASEHDFDRIAEVEYDNGRRYRILFNEVLGAGAQATSEYRGVSEDGEPVAIKVIPTWRLVLEPGCEVEKLAEIEAELQTLRTVGRHPNLAGLIATANITRIDPSGKVRPHYKMVVMEVVNGKELAEHVALDGPMRESIARSLFLQILDGLDHMHKRGVVHRDLKPENLMVTGDTVNLDSRVKLIDFGVAKCLHHGPLETVVGTPSIMAPEMAKAKLGSASF</sequence>
<keyword evidence="9" id="KW-1185">Reference proteome</keyword>